<organism evidence="2 3">
    <name type="scientific">Vermiconidia calcicola</name>
    <dbReference type="NCBI Taxonomy" id="1690605"/>
    <lineage>
        <taxon>Eukaryota</taxon>
        <taxon>Fungi</taxon>
        <taxon>Dikarya</taxon>
        <taxon>Ascomycota</taxon>
        <taxon>Pezizomycotina</taxon>
        <taxon>Dothideomycetes</taxon>
        <taxon>Dothideomycetidae</taxon>
        <taxon>Mycosphaerellales</taxon>
        <taxon>Extremaceae</taxon>
        <taxon>Vermiconidia</taxon>
    </lineage>
</organism>
<comment type="caution">
    <text evidence="2">The sequence shown here is derived from an EMBL/GenBank/DDBJ whole genome shotgun (WGS) entry which is preliminary data.</text>
</comment>
<dbReference type="AlphaFoldDB" id="A0AAV9Q0Z3"/>
<keyword evidence="3" id="KW-1185">Reference proteome</keyword>
<dbReference type="PANTHER" id="PTHR47381">
    <property type="entry name" value="ALPHA/BETA-HYDROLASES SUPERFAMILY PROTEIN"/>
    <property type="match status" value="1"/>
</dbReference>
<evidence type="ECO:0000313" key="3">
    <source>
        <dbReference type="Proteomes" id="UP001345827"/>
    </source>
</evidence>
<dbReference type="EMBL" id="JAXLQG010000018">
    <property type="protein sequence ID" value="KAK5530851.1"/>
    <property type="molecule type" value="Genomic_DNA"/>
</dbReference>
<evidence type="ECO:0000256" key="1">
    <source>
        <dbReference type="SAM" id="MobiDB-lite"/>
    </source>
</evidence>
<dbReference type="SUPFAM" id="SSF53474">
    <property type="entry name" value="alpha/beta-Hydrolases"/>
    <property type="match status" value="1"/>
</dbReference>
<evidence type="ECO:0000313" key="2">
    <source>
        <dbReference type="EMBL" id="KAK5530851.1"/>
    </source>
</evidence>
<dbReference type="PANTHER" id="PTHR47381:SF3">
    <property type="entry name" value="ALPHA_BETA-HYDROLASES SUPERFAMILY PROTEIN"/>
    <property type="match status" value="1"/>
</dbReference>
<dbReference type="Proteomes" id="UP001345827">
    <property type="component" value="Unassembled WGS sequence"/>
</dbReference>
<sequence>MSKKAATPNPVEYTYAAPSTPNTGSTTHSIPHPEPISSTTYHIAGILTTVFGLSELDPSTTDVAVLWLLHPRLQTQKCMAPFAAHIITDWNKTRGKGKGKQKGLIAVAFDQRNHGTRLVDKLSNEAWRSGNERHAQDMFSCYAGTAQDTSLLLDYLSAYAFPHGERRIVQNVVLGISLGGHAAWHVLMHDPRFSAAVVTIGCPDYARLMSDRARLSKRKTWLETGGREFLGSPDFPAALVDAVRRLDPAGLLWSGSGSGLDKRPGHEHGEMSQEVKEKVMPLMARCFGNKRILNLSGGSDKLVNYAHSKPFMDWLKKAAGKGGWFEGGGLYLEDIVYPDIGHEVPPAMVDAMVRFVNETLEDERQMDMGKLGNISERGRKEKVIMAFAPSIGHVHPQGS</sequence>
<name>A0AAV9Q0Z3_9PEZI</name>
<dbReference type="InterPro" id="IPR029058">
    <property type="entry name" value="AB_hydrolase_fold"/>
</dbReference>
<gene>
    <name evidence="2" type="ORF">LTR25_008708</name>
</gene>
<feature type="region of interest" description="Disordered" evidence="1">
    <location>
        <begin position="1"/>
        <end position="29"/>
    </location>
</feature>
<accession>A0AAV9Q0Z3</accession>
<protein>
    <submittedName>
        <fullName evidence="2">Uncharacterized protein</fullName>
    </submittedName>
</protein>
<dbReference type="Gene3D" id="3.40.50.1820">
    <property type="entry name" value="alpha/beta hydrolase"/>
    <property type="match status" value="1"/>
</dbReference>
<feature type="compositionally biased region" description="Polar residues" evidence="1">
    <location>
        <begin position="17"/>
        <end position="29"/>
    </location>
</feature>
<reference evidence="2 3" key="1">
    <citation type="submission" date="2023-06" db="EMBL/GenBank/DDBJ databases">
        <title>Black Yeasts Isolated from many extreme environments.</title>
        <authorList>
            <person name="Coleine C."/>
            <person name="Stajich J.E."/>
            <person name="Selbmann L."/>
        </authorList>
    </citation>
    <scope>NUCLEOTIDE SEQUENCE [LARGE SCALE GENOMIC DNA]</scope>
    <source>
        <strain evidence="2 3">CCFEE 5887</strain>
    </source>
</reference>
<proteinExistence type="predicted"/>